<keyword evidence="3" id="KW-1185">Reference proteome</keyword>
<protein>
    <submittedName>
        <fullName evidence="2">Uncharacterized protein</fullName>
    </submittedName>
</protein>
<accession>A0A7C8MMA9</accession>
<dbReference type="Proteomes" id="UP000481858">
    <property type="component" value="Unassembled WGS sequence"/>
</dbReference>
<evidence type="ECO:0000313" key="3">
    <source>
        <dbReference type="Proteomes" id="UP000481858"/>
    </source>
</evidence>
<organism evidence="2 3">
    <name type="scientific">Xylaria multiplex</name>
    <dbReference type="NCBI Taxonomy" id="323545"/>
    <lineage>
        <taxon>Eukaryota</taxon>
        <taxon>Fungi</taxon>
        <taxon>Dikarya</taxon>
        <taxon>Ascomycota</taxon>
        <taxon>Pezizomycotina</taxon>
        <taxon>Sordariomycetes</taxon>
        <taxon>Xylariomycetidae</taxon>
        <taxon>Xylariales</taxon>
        <taxon>Xylariaceae</taxon>
        <taxon>Xylaria</taxon>
    </lineage>
</organism>
<dbReference type="AlphaFoldDB" id="A0A7C8MMA9"/>
<comment type="caution">
    <text evidence="2">The sequence shown here is derived from an EMBL/GenBank/DDBJ whole genome shotgun (WGS) entry which is preliminary data.</text>
</comment>
<evidence type="ECO:0000313" key="2">
    <source>
        <dbReference type="EMBL" id="KAF2966470.1"/>
    </source>
</evidence>
<dbReference type="EMBL" id="WUBL01000088">
    <property type="protein sequence ID" value="KAF2966470.1"/>
    <property type="molecule type" value="Genomic_DNA"/>
</dbReference>
<name>A0A7C8MMA9_9PEZI</name>
<evidence type="ECO:0000256" key="1">
    <source>
        <dbReference type="SAM" id="MobiDB-lite"/>
    </source>
</evidence>
<gene>
    <name evidence="2" type="ORF">GQX73_g7118</name>
</gene>
<dbReference type="InParanoid" id="A0A7C8MMA9"/>
<reference evidence="2 3" key="1">
    <citation type="submission" date="2019-12" db="EMBL/GenBank/DDBJ databases">
        <title>Draft genome sequence of the ascomycete Xylaria multiplex DSM 110363.</title>
        <authorList>
            <person name="Buettner E."/>
            <person name="Kellner H."/>
        </authorList>
    </citation>
    <scope>NUCLEOTIDE SEQUENCE [LARGE SCALE GENOMIC DNA]</scope>
    <source>
        <strain evidence="2 3">DSM 110363</strain>
    </source>
</reference>
<feature type="compositionally biased region" description="Acidic residues" evidence="1">
    <location>
        <begin position="92"/>
        <end position="106"/>
    </location>
</feature>
<feature type="region of interest" description="Disordered" evidence="1">
    <location>
        <begin position="87"/>
        <end position="112"/>
    </location>
</feature>
<proteinExistence type="predicted"/>
<sequence length="201" mass="22600">MAVISAKFYSPRSSHVFSTDHSVPSNLHASAATIPHVPINLTRHSLNSVVARTKALWKPPLKWTSAHLSALGIHRHRRRDCQLSIKSSVAVNEEDGDSSDTDDECDHEGGEKEEEEYHVFIPDLTPEKISLLLSSFLRVGIYESRAYRLARLLLWVPRRPGDGGGDRRNYGMPGRQLSVSWMTPQLVVGPRMYSPIGNRRH</sequence>